<organism evidence="2">
    <name type="scientific">Leptosphaeria maculans (strain JN3 / isolate v23.1.3 / race Av1-4-5-6-7-8)</name>
    <name type="common">Blackleg fungus</name>
    <name type="synonym">Phoma lingam</name>
    <dbReference type="NCBI Taxonomy" id="985895"/>
    <lineage>
        <taxon>Eukaryota</taxon>
        <taxon>Fungi</taxon>
        <taxon>Dikarya</taxon>
        <taxon>Ascomycota</taxon>
        <taxon>Pezizomycotina</taxon>
        <taxon>Dothideomycetes</taxon>
        <taxon>Pleosporomycetidae</taxon>
        <taxon>Pleosporales</taxon>
        <taxon>Pleosporineae</taxon>
        <taxon>Leptosphaeriaceae</taxon>
        <taxon>Plenodomus</taxon>
        <taxon>Plenodomus lingam/Leptosphaeria maculans species complex</taxon>
    </lineage>
</organism>
<accession>E5A0J9</accession>
<protein>
    <submittedName>
        <fullName evidence="1">Predicted protein</fullName>
    </submittedName>
</protein>
<sequence length="109" mass="12108">MWEGLGFARGRVFPLGGLVVERVGFAWRGGVGRLGYMAMTRFAFVSVSVSVSGEIMDEFAPSAKRTGYHFVRRAGVEKMGLRRALHIHATRRAEERSVGLHSPPPYTEK</sequence>
<name>E5A0J9_LEPMJ</name>
<reference evidence="2" key="1">
    <citation type="journal article" date="2011" name="Nat. Commun.">
        <title>Effector diversification within compartments of the Leptosphaeria maculans genome affected by Repeat-Induced Point mutations.</title>
        <authorList>
            <person name="Rouxel T."/>
            <person name="Grandaubert J."/>
            <person name="Hane J.K."/>
            <person name="Hoede C."/>
            <person name="van de Wouw A.P."/>
            <person name="Couloux A."/>
            <person name="Dominguez V."/>
            <person name="Anthouard V."/>
            <person name="Bally P."/>
            <person name="Bourras S."/>
            <person name="Cozijnsen A.J."/>
            <person name="Ciuffetti L.M."/>
            <person name="Degrave A."/>
            <person name="Dilmaghani A."/>
            <person name="Duret L."/>
            <person name="Fudal I."/>
            <person name="Goodwin S.B."/>
            <person name="Gout L."/>
            <person name="Glaser N."/>
            <person name="Linglin J."/>
            <person name="Kema G.H.J."/>
            <person name="Lapalu N."/>
            <person name="Lawrence C.B."/>
            <person name="May K."/>
            <person name="Meyer M."/>
            <person name="Ollivier B."/>
            <person name="Poulain J."/>
            <person name="Schoch C.L."/>
            <person name="Simon A."/>
            <person name="Spatafora J.W."/>
            <person name="Stachowiak A."/>
            <person name="Turgeon B.G."/>
            <person name="Tyler B.M."/>
            <person name="Vincent D."/>
            <person name="Weissenbach J."/>
            <person name="Amselem J."/>
            <person name="Quesneville H."/>
            <person name="Oliver R.P."/>
            <person name="Wincker P."/>
            <person name="Balesdent M.-H."/>
            <person name="Howlett B.J."/>
        </authorList>
    </citation>
    <scope>NUCLEOTIDE SEQUENCE [LARGE SCALE GENOMIC DNA]</scope>
    <source>
        <strain evidence="2">JN3 / isolate v23.1.3 / race Av1-4-5-6-7-8</strain>
    </source>
</reference>
<proteinExistence type="predicted"/>
<dbReference type="Proteomes" id="UP000002668">
    <property type="component" value="Genome"/>
</dbReference>
<evidence type="ECO:0000313" key="1">
    <source>
        <dbReference type="EMBL" id="CBX97059.1"/>
    </source>
</evidence>
<dbReference type="AlphaFoldDB" id="E5A0J9"/>
<dbReference type="VEuPathDB" id="FungiDB:LEMA_P101900.1"/>
<gene>
    <name evidence="1" type="ORF">LEMA_P101900.1</name>
</gene>
<evidence type="ECO:0000313" key="2">
    <source>
        <dbReference type="Proteomes" id="UP000002668"/>
    </source>
</evidence>
<dbReference type="HOGENOM" id="CLU_2184449_0_0_1"/>
<dbReference type="EMBL" id="FP929130">
    <property type="protein sequence ID" value="CBX97059.1"/>
    <property type="molecule type" value="Genomic_DNA"/>
</dbReference>
<dbReference type="InParanoid" id="E5A0J9"/>
<keyword evidence="2" id="KW-1185">Reference proteome</keyword>